<dbReference type="KEGG" id="sazo:D1868_08755"/>
<dbReference type="EMBL" id="CP045483">
    <property type="protein sequence ID" value="QGR20068.1"/>
    <property type="molecule type" value="Genomic_DNA"/>
</dbReference>
<dbReference type="GeneID" id="42799155"/>
<evidence type="ECO:0000313" key="1">
    <source>
        <dbReference type="EMBL" id="QGR20068.1"/>
    </source>
</evidence>
<sequence>MVKATVGIPSLLRKSLHKTLRALMQQSEDDFDIIITYKGNLTREFEEYEKVLNIRFLEQKEELFEEGLNLVLENADGKNTINY</sequence>
<protein>
    <submittedName>
        <fullName evidence="1">Uncharacterized protein</fullName>
    </submittedName>
</protein>
<dbReference type="Proteomes" id="UP000423396">
    <property type="component" value="Chromosome"/>
</dbReference>
<gene>
    <name evidence="1" type="ORF">D1868_08755</name>
</gene>
<organism evidence="1 2">
    <name type="scientific">Stygiolobus azoricus</name>
    <dbReference type="NCBI Taxonomy" id="41675"/>
    <lineage>
        <taxon>Archaea</taxon>
        <taxon>Thermoproteota</taxon>
        <taxon>Thermoprotei</taxon>
        <taxon>Sulfolobales</taxon>
        <taxon>Sulfolobaceae</taxon>
        <taxon>Stygiolobus</taxon>
    </lineage>
</organism>
<dbReference type="AlphaFoldDB" id="A0A650CQJ6"/>
<accession>A0A650CQJ6</accession>
<dbReference type="RefSeq" id="WP_156007494.1">
    <property type="nucleotide sequence ID" value="NZ_CP045483.1"/>
</dbReference>
<keyword evidence="2" id="KW-1185">Reference proteome</keyword>
<evidence type="ECO:0000313" key="2">
    <source>
        <dbReference type="Proteomes" id="UP000423396"/>
    </source>
</evidence>
<reference evidence="1 2" key="1">
    <citation type="submission" date="2019-10" db="EMBL/GenBank/DDBJ databases">
        <title>Genome Sequences from Six Type Strain Members of the Archaeal Family Sulfolobaceae: Acidianus ambivalens, Acidianus infernus, Metallosphaera prunae, Stygiolobus azoricus, Sulfolobus metallicus, and Sulfurisphaera ohwakuensis.</title>
        <authorList>
            <person name="Counts J.A."/>
            <person name="Kelly R.M."/>
        </authorList>
    </citation>
    <scope>NUCLEOTIDE SEQUENCE [LARGE SCALE GENOMIC DNA]</scope>
    <source>
        <strain evidence="1 2">FC6</strain>
    </source>
</reference>
<name>A0A650CQJ6_9CREN</name>
<proteinExistence type="predicted"/>